<dbReference type="InterPro" id="IPR002347">
    <property type="entry name" value="SDR_fam"/>
</dbReference>
<protein>
    <recommendedName>
        <fullName evidence="4">Cytochrome c domain-containing protein</fullName>
    </recommendedName>
</protein>
<dbReference type="GO" id="GO:0046872">
    <property type="term" value="F:metal ion binding"/>
    <property type="evidence" value="ECO:0007669"/>
    <property type="project" value="UniProtKB-KW"/>
</dbReference>
<dbReference type="InterPro" id="IPR036291">
    <property type="entry name" value="NAD(P)-bd_dom_sf"/>
</dbReference>
<feature type="domain" description="Cytochrome c" evidence="4">
    <location>
        <begin position="107"/>
        <end position="262"/>
    </location>
</feature>
<dbReference type="GO" id="GO:0020037">
    <property type="term" value="F:heme binding"/>
    <property type="evidence" value="ECO:0007669"/>
    <property type="project" value="InterPro"/>
</dbReference>
<keyword evidence="1 3" id="KW-0479">Metal-binding</keyword>
<dbReference type="GO" id="GO:0009055">
    <property type="term" value="F:electron transfer activity"/>
    <property type="evidence" value="ECO:0007669"/>
    <property type="project" value="InterPro"/>
</dbReference>
<organism evidence="5 6">
    <name type="scientific">Cladophialophora chaetospira</name>
    <dbReference type="NCBI Taxonomy" id="386627"/>
    <lineage>
        <taxon>Eukaryota</taxon>
        <taxon>Fungi</taxon>
        <taxon>Dikarya</taxon>
        <taxon>Ascomycota</taxon>
        <taxon>Pezizomycotina</taxon>
        <taxon>Eurotiomycetes</taxon>
        <taxon>Chaetothyriomycetidae</taxon>
        <taxon>Chaetothyriales</taxon>
        <taxon>Herpotrichiellaceae</taxon>
        <taxon>Cladophialophora</taxon>
    </lineage>
</organism>
<reference evidence="5" key="1">
    <citation type="submission" date="2022-10" db="EMBL/GenBank/DDBJ databases">
        <title>Culturing micro-colonial fungi from biological soil crusts in the Mojave desert and describing Neophaeococcomyces mojavensis, and introducing the new genera and species Taxawa tesnikishii.</title>
        <authorList>
            <person name="Kurbessoian T."/>
            <person name="Stajich J.E."/>
        </authorList>
    </citation>
    <scope>NUCLEOTIDE SEQUENCE</scope>
    <source>
        <strain evidence="5">TK_41</strain>
    </source>
</reference>
<dbReference type="Gene3D" id="3.40.50.720">
    <property type="entry name" value="NAD(P)-binding Rossmann-like Domain"/>
    <property type="match status" value="1"/>
</dbReference>
<dbReference type="AlphaFoldDB" id="A0AA38WWV4"/>
<dbReference type="PANTHER" id="PTHR43976:SF9">
    <property type="entry name" value="OXIDOREDUCTASE"/>
    <property type="match status" value="1"/>
</dbReference>
<accession>A0AA38WWV4</accession>
<evidence type="ECO:0000313" key="6">
    <source>
        <dbReference type="Proteomes" id="UP001172673"/>
    </source>
</evidence>
<keyword evidence="2 3" id="KW-0408">Iron</keyword>
<keyword evidence="6" id="KW-1185">Reference proteome</keyword>
<dbReference type="Proteomes" id="UP001172673">
    <property type="component" value="Unassembled WGS sequence"/>
</dbReference>
<keyword evidence="3" id="KW-0349">Heme</keyword>
<proteinExistence type="predicted"/>
<dbReference type="PROSITE" id="PS51007">
    <property type="entry name" value="CYTC"/>
    <property type="match status" value="1"/>
</dbReference>
<dbReference type="CDD" id="cd05374">
    <property type="entry name" value="17beta-HSD-like_SDR_c"/>
    <property type="match status" value="1"/>
</dbReference>
<gene>
    <name evidence="5" type="ORF">H2200_012811</name>
</gene>
<sequence>MEGLPPKSESLTIVVTGSGSGFGALTARTLTGSGHRVYAGLLEDRNTSPAVYEQAEAFATEKKVQLRGIQLDVSDDESIRRAVDTIVAAEGGVDVVVHNAGHMNWGPTEAFSAEQFHKVLEVNCVGCHRVNCAVLPHMRRAGRGLLVWVSSGSVYGANAPFLGPYFAAKAAMDSLAQTYQVELTPFGIETCIVVPGIFTTGTRHFETAMKPANEALAKQLLSTPSPLAGWDTVSAEGSAKATTPDADPQAVADAIVRVVNQTHGSRPFRTYVEFDGGQTNISAGAHDLVRERYLNKFGTGELLKVKLNTR</sequence>
<name>A0AA38WWV4_9EURO</name>
<dbReference type="InterPro" id="IPR051911">
    <property type="entry name" value="SDR_oxidoreductase"/>
</dbReference>
<evidence type="ECO:0000259" key="4">
    <source>
        <dbReference type="PROSITE" id="PS51007"/>
    </source>
</evidence>
<evidence type="ECO:0000256" key="2">
    <source>
        <dbReference type="ARBA" id="ARBA00023004"/>
    </source>
</evidence>
<evidence type="ECO:0000256" key="3">
    <source>
        <dbReference type="PROSITE-ProRule" id="PRU00433"/>
    </source>
</evidence>
<dbReference type="Pfam" id="PF00106">
    <property type="entry name" value="adh_short"/>
    <property type="match status" value="1"/>
</dbReference>
<evidence type="ECO:0000313" key="5">
    <source>
        <dbReference type="EMBL" id="KAJ9602618.1"/>
    </source>
</evidence>
<comment type="caution">
    <text evidence="5">The sequence shown here is derived from an EMBL/GenBank/DDBJ whole genome shotgun (WGS) entry which is preliminary data.</text>
</comment>
<dbReference type="SUPFAM" id="SSF51735">
    <property type="entry name" value="NAD(P)-binding Rossmann-fold domains"/>
    <property type="match status" value="1"/>
</dbReference>
<dbReference type="PRINTS" id="PR00081">
    <property type="entry name" value="GDHRDH"/>
</dbReference>
<evidence type="ECO:0000256" key="1">
    <source>
        <dbReference type="ARBA" id="ARBA00022723"/>
    </source>
</evidence>
<dbReference type="PANTHER" id="PTHR43976">
    <property type="entry name" value="SHORT CHAIN DEHYDROGENASE"/>
    <property type="match status" value="1"/>
</dbReference>
<dbReference type="InterPro" id="IPR009056">
    <property type="entry name" value="Cyt_c-like_dom"/>
</dbReference>
<dbReference type="EMBL" id="JAPDRK010000025">
    <property type="protein sequence ID" value="KAJ9602618.1"/>
    <property type="molecule type" value="Genomic_DNA"/>
</dbReference>